<evidence type="ECO:0000313" key="6">
    <source>
        <dbReference type="Proteomes" id="UP000783934"/>
    </source>
</evidence>
<keyword evidence="1" id="KW-1133">Transmembrane helix</keyword>
<dbReference type="Pfam" id="PF08173">
    <property type="entry name" value="YbgT_YccB"/>
    <property type="match status" value="1"/>
</dbReference>
<dbReference type="KEGG" id="phn:PAEH1_10070"/>
<accession>A0A1U9K1F7</accession>
<keyword evidence="1" id="KW-0812">Transmembrane</keyword>
<sequence>MWYFSWILGLGLACAFSILNAMWFELRVVNKRERDALTKP</sequence>
<dbReference type="Proteomes" id="UP000783934">
    <property type="component" value="Unassembled WGS sequence"/>
</dbReference>
<evidence type="ECO:0000313" key="4">
    <source>
        <dbReference type="EMBL" id="NJB64994.1"/>
    </source>
</evidence>
<gene>
    <name evidence="3" type="primary">cydX</name>
    <name evidence="4" type="ORF">GGR41_001223</name>
    <name evidence="3" type="ORF">K8U84_03865</name>
    <name evidence="2" type="ORF">PAEH1_10070</name>
</gene>
<dbReference type="AlphaFoldDB" id="A0A1U9K1F7"/>
<protein>
    <submittedName>
        <fullName evidence="2">Cyd operon protein YbgT</fullName>
    </submittedName>
    <submittedName>
        <fullName evidence="3">Cytochrome bd-I oxidase subunit CydX</fullName>
    </submittedName>
</protein>
<dbReference type="InterPro" id="IPR012994">
    <property type="entry name" value="YbgT_YccB"/>
</dbReference>
<reference evidence="4 6" key="2">
    <citation type="submission" date="2020-03" db="EMBL/GenBank/DDBJ databases">
        <title>Genomic Encyclopedia of Type Strains, Phase IV (KMG-IV): sequencing the most valuable type-strain genomes for metagenomic binning, comparative biology and taxonomic classification.</title>
        <authorList>
            <person name="Goeker M."/>
        </authorList>
    </citation>
    <scope>NUCLEOTIDE SEQUENCE [LARGE SCALE GENOMIC DNA]</scope>
    <source>
        <strain evidence="4 6">DSM 26613</strain>
    </source>
</reference>
<reference evidence="3" key="3">
    <citation type="journal article" date="2021" name="PeerJ">
        <title>Extensive microbial diversity within the chicken gut microbiome revealed by metagenomics and culture.</title>
        <authorList>
            <person name="Gilroy R."/>
            <person name="Ravi A."/>
            <person name="Getino M."/>
            <person name="Pursley I."/>
            <person name="Horton D.L."/>
            <person name="Alikhan N.F."/>
            <person name="Baker D."/>
            <person name="Gharbi K."/>
            <person name="Hall N."/>
            <person name="Watson M."/>
            <person name="Adriaenssens E.M."/>
            <person name="Foster-Nyarko E."/>
            <person name="Jarju S."/>
            <person name="Secka A."/>
            <person name="Antonio M."/>
            <person name="Oren A."/>
            <person name="Chaudhuri R.R."/>
            <person name="La Ragione R."/>
            <person name="Hildebrand F."/>
            <person name="Pallen M.J."/>
        </authorList>
    </citation>
    <scope>NUCLEOTIDE SEQUENCE</scope>
    <source>
        <strain evidence="3">CHK175-13533</strain>
    </source>
</reference>
<keyword evidence="1" id="KW-0472">Membrane</keyword>
<dbReference type="STRING" id="643674.PAEH1_10070"/>
<dbReference type="EMBL" id="CP019697">
    <property type="protein sequence ID" value="AQS51814.1"/>
    <property type="molecule type" value="Genomic_DNA"/>
</dbReference>
<evidence type="ECO:0000313" key="5">
    <source>
        <dbReference type="Proteomes" id="UP000189369"/>
    </source>
</evidence>
<dbReference type="OrthoDB" id="9806372at2"/>
<evidence type="ECO:0000313" key="2">
    <source>
        <dbReference type="EMBL" id="AQS51814.1"/>
    </source>
</evidence>
<dbReference type="Proteomes" id="UP000189369">
    <property type="component" value="Chromosome"/>
</dbReference>
<reference evidence="2 5" key="1">
    <citation type="submission" date="2017-01" db="EMBL/GenBank/DDBJ databases">
        <title>Complete Genome Sequence of Paenalcaligenes hominis, Isolated from a paraplegic Patient with neurogenic bladder.</title>
        <authorList>
            <person name="Mukhopadhyay R."/>
            <person name="Joaquin J."/>
            <person name="Hogue R."/>
            <person name="Kilaru A."/>
            <person name="Jospin G."/>
            <person name="Mars K."/>
            <person name="Eisen J.A."/>
            <person name="Chaturvedi V."/>
        </authorList>
    </citation>
    <scope>NUCLEOTIDE SEQUENCE [LARGE SCALE GENOMIC DNA]</scope>
    <source>
        <strain evidence="2 5">15S00501</strain>
    </source>
</reference>
<keyword evidence="6" id="KW-1185">Reference proteome</keyword>
<evidence type="ECO:0000313" key="3">
    <source>
        <dbReference type="EMBL" id="HJH23672.1"/>
    </source>
</evidence>
<dbReference type="EMBL" id="DYTQ01000047">
    <property type="protein sequence ID" value="HJH23672.1"/>
    <property type="molecule type" value="Genomic_DNA"/>
</dbReference>
<proteinExistence type="predicted"/>
<evidence type="ECO:0000256" key="1">
    <source>
        <dbReference type="SAM" id="Phobius"/>
    </source>
</evidence>
<dbReference type="InterPro" id="IPR011724">
    <property type="entry name" value="Cyd_oper_YbgT"/>
</dbReference>
<reference evidence="3" key="4">
    <citation type="submission" date="2021-09" db="EMBL/GenBank/DDBJ databases">
        <authorList>
            <person name="Gilroy R."/>
        </authorList>
    </citation>
    <scope>NUCLEOTIDE SEQUENCE</scope>
    <source>
        <strain evidence="3">CHK175-13533</strain>
    </source>
</reference>
<feature type="transmembrane region" description="Helical" evidence="1">
    <location>
        <begin position="6"/>
        <end position="24"/>
    </location>
</feature>
<name>A0A1U9K1F7_9BURK</name>
<organism evidence="2 5">
    <name type="scientific">Paenalcaligenes hominis</name>
    <dbReference type="NCBI Taxonomy" id="643674"/>
    <lineage>
        <taxon>Bacteria</taxon>
        <taxon>Pseudomonadati</taxon>
        <taxon>Pseudomonadota</taxon>
        <taxon>Betaproteobacteria</taxon>
        <taxon>Burkholderiales</taxon>
        <taxon>Alcaligenaceae</taxon>
        <taxon>Paenalcaligenes</taxon>
    </lineage>
</organism>
<dbReference type="NCBIfam" id="TIGR02106">
    <property type="entry name" value="cyd_oper_ybgT"/>
    <property type="match status" value="1"/>
</dbReference>
<dbReference type="Proteomes" id="UP000700248">
    <property type="component" value="Unassembled WGS sequence"/>
</dbReference>
<dbReference type="RefSeq" id="WP_077734399.1">
    <property type="nucleotide sequence ID" value="NZ_BMCQ01000001.1"/>
</dbReference>
<dbReference type="EMBL" id="JAATIZ010000002">
    <property type="protein sequence ID" value="NJB64994.1"/>
    <property type="molecule type" value="Genomic_DNA"/>
</dbReference>